<proteinExistence type="predicted"/>
<evidence type="ECO:0000313" key="2">
    <source>
        <dbReference type="EMBL" id="KAF1992754.1"/>
    </source>
</evidence>
<gene>
    <name evidence="2" type="ORF">P154DRAFT_452081</name>
</gene>
<keyword evidence="3" id="KW-1185">Reference proteome</keyword>
<protein>
    <submittedName>
        <fullName evidence="2">HET-domain-containing protein</fullName>
    </submittedName>
</protein>
<dbReference type="Pfam" id="PF06985">
    <property type="entry name" value="HET"/>
    <property type="match status" value="1"/>
</dbReference>
<dbReference type="InterPro" id="IPR010730">
    <property type="entry name" value="HET"/>
</dbReference>
<reference evidence="2" key="1">
    <citation type="journal article" date="2020" name="Stud. Mycol.">
        <title>101 Dothideomycetes genomes: a test case for predicting lifestyles and emergence of pathogens.</title>
        <authorList>
            <person name="Haridas S."/>
            <person name="Albert R."/>
            <person name="Binder M."/>
            <person name="Bloem J."/>
            <person name="Labutti K."/>
            <person name="Salamov A."/>
            <person name="Andreopoulos B."/>
            <person name="Baker S."/>
            <person name="Barry K."/>
            <person name="Bills G."/>
            <person name="Bluhm B."/>
            <person name="Cannon C."/>
            <person name="Castanera R."/>
            <person name="Culley D."/>
            <person name="Daum C."/>
            <person name="Ezra D."/>
            <person name="Gonzalez J."/>
            <person name="Henrissat B."/>
            <person name="Kuo A."/>
            <person name="Liang C."/>
            <person name="Lipzen A."/>
            <person name="Lutzoni F."/>
            <person name="Magnuson J."/>
            <person name="Mondo S."/>
            <person name="Nolan M."/>
            <person name="Ohm R."/>
            <person name="Pangilinan J."/>
            <person name="Park H.-J."/>
            <person name="Ramirez L."/>
            <person name="Alfaro M."/>
            <person name="Sun H."/>
            <person name="Tritt A."/>
            <person name="Yoshinaga Y."/>
            <person name="Zwiers L.-H."/>
            <person name="Turgeon B."/>
            <person name="Goodwin S."/>
            <person name="Spatafora J."/>
            <person name="Crous P."/>
            <person name="Grigoriev I."/>
        </authorList>
    </citation>
    <scope>NUCLEOTIDE SEQUENCE</scope>
    <source>
        <strain evidence="2">CBS 123094</strain>
    </source>
</reference>
<evidence type="ECO:0000259" key="1">
    <source>
        <dbReference type="Pfam" id="PF06985"/>
    </source>
</evidence>
<name>A0A6A5VUV1_9PLEO</name>
<organism evidence="2 3">
    <name type="scientific">Amniculicola lignicola CBS 123094</name>
    <dbReference type="NCBI Taxonomy" id="1392246"/>
    <lineage>
        <taxon>Eukaryota</taxon>
        <taxon>Fungi</taxon>
        <taxon>Dikarya</taxon>
        <taxon>Ascomycota</taxon>
        <taxon>Pezizomycotina</taxon>
        <taxon>Dothideomycetes</taxon>
        <taxon>Pleosporomycetidae</taxon>
        <taxon>Pleosporales</taxon>
        <taxon>Amniculicolaceae</taxon>
        <taxon>Amniculicola</taxon>
    </lineage>
</organism>
<accession>A0A6A5VUV1</accession>
<feature type="non-terminal residue" evidence="2">
    <location>
        <position position="1"/>
    </location>
</feature>
<dbReference type="PANTHER" id="PTHR33112">
    <property type="entry name" value="DOMAIN PROTEIN, PUTATIVE-RELATED"/>
    <property type="match status" value="1"/>
</dbReference>
<dbReference type="EMBL" id="ML977806">
    <property type="protein sequence ID" value="KAF1992754.1"/>
    <property type="molecule type" value="Genomic_DNA"/>
</dbReference>
<dbReference type="Proteomes" id="UP000799779">
    <property type="component" value="Unassembled WGS sequence"/>
</dbReference>
<evidence type="ECO:0000313" key="3">
    <source>
        <dbReference type="Proteomes" id="UP000799779"/>
    </source>
</evidence>
<dbReference type="AlphaFoldDB" id="A0A6A5VUV1"/>
<dbReference type="OrthoDB" id="2958217at2759"/>
<feature type="domain" description="Heterokaryon incompatibility" evidence="1">
    <location>
        <begin position="1"/>
        <end position="60"/>
    </location>
</feature>
<sequence>DAFVACKKLGIRYIWIDSLCIIQDNIKDWGKEAARIKDVYSHAKFNISATSTMLGEDGLFFNCEAITLKLFIFDLRSSESSTSWKTGSYRLLNPLIWSSNIS</sequence>
<dbReference type="PANTHER" id="PTHR33112:SF15">
    <property type="entry name" value="HETEROKARYON INCOMPATIBILITY DOMAIN-CONTAINING PROTEIN"/>
    <property type="match status" value="1"/>
</dbReference>